<reference evidence="3" key="1">
    <citation type="submission" date="2021-01" db="EMBL/GenBank/DDBJ databases">
        <title>Whole genome shotgun sequence of Verrucosispora sediminis NBRC 107745.</title>
        <authorList>
            <person name="Komaki H."/>
            <person name="Tamura T."/>
        </authorList>
    </citation>
    <scope>NUCLEOTIDE SEQUENCE</scope>
    <source>
        <strain evidence="3">NBRC 107745</strain>
    </source>
</reference>
<feature type="transmembrane region" description="Helical" evidence="2">
    <location>
        <begin position="27"/>
        <end position="48"/>
    </location>
</feature>
<feature type="transmembrane region" description="Helical" evidence="2">
    <location>
        <begin position="149"/>
        <end position="173"/>
    </location>
</feature>
<feature type="transmembrane region" description="Helical" evidence="2">
    <location>
        <begin position="315"/>
        <end position="344"/>
    </location>
</feature>
<comment type="caution">
    <text evidence="3">The sequence shown here is derived from an EMBL/GenBank/DDBJ whole genome shotgun (WGS) entry which is preliminary data.</text>
</comment>
<evidence type="ECO:0008006" key="5">
    <source>
        <dbReference type="Google" id="ProtNLM"/>
    </source>
</evidence>
<feature type="transmembrane region" description="Helical" evidence="2">
    <location>
        <begin position="282"/>
        <end position="303"/>
    </location>
</feature>
<keyword evidence="2" id="KW-1133">Transmembrane helix</keyword>
<keyword evidence="2" id="KW-0472">Membrane</keyword>
<dbReference type="AlphaFoldDB" id="A0A9W5UN89"/>
<dbReference type="Proteomes" id="UP000607311">
    <property type="component" value="Unassembled WGS sequence"/>
</dbReference>
<protein>
    <recommendedName>
        <fullName evidence="5">Nitrite reductase (NO-forming)</fullName>
    </recommendedName>
</protein>
<dbReference type="RefSeq" id="WP_170863349.1">
    <property type="nucleotide sequence ID" value="NZ_BOPD01000006.1"/>
</dbReference>
<keyword evidence="2" id="KW-0812">Transmembrane</keyword>
<sequence length="413" mass="43136">MSTIVAGDQAPPSGSGPTGRATWHRRVGMLPLAYLVALVAVALTHPVLPAWRWLGMHLLLLGVATNAIVIWSAHFTSAVLRCPPPASRHGDGIRLTVLNLGVAGVLASGVVDQPWIGVVGAGMVFAAVAAHLVWLVARLRAALPARFAVTVHHYLAATGALLVGIPVGAWMLVVDDVSRSRLLLFHAHVNLLGWVTLTVLGTLLTLWPTVLRTRMADGAATAARRGLPVAVAGLTAVSTGVLAWWPLLAVGGLALTATAVLLTAVPAAQAARRKTPASFPSWSITAAAGWLVVALGVDAWTLLSASDPAVAADRFSAVLVPFLIGFVGQVILGALAYLLPVALGGGPALVRERTERLDRHWPQRVATTNAALAVFVLAVPPYVRITTSLLLLAALLQFLVPAVHVLLASRRQP</sequence>
<feature type="transmembrane region" description="Helical" evidence="2">
    <location>
        <begin position="185"/>
        <end position="207"/>
    </location>
</feature>
<feature type="transmembrane region" description="Helical" evidence="2">
    <location>
        <begin position="54"/>
        <end position="80"/>
    </location>
</feature>
<feature type="transmembrane region" description="Helical" evidence="2">
    <location>
        <begin position="92"/>
        <end position="110"/>
    </location>
</feature>
<organism evidence="3 4">
    <name type="scientific">Micromonospora sediminimaris</name>
    <dbReference type="NCBI Taxonomy" id="547162"/>
    <lineage>
        <taxon>Bacteria</taxon>
        <taxon>Bacillati</taxon>
        <taxon>Actinomycetota</taxon>
        <taxon>Actinomycetes</taxon>
        <taxon>Micromonosporales</taxon>
        <taxon>Micromonosporaceae</taxon>
        <taxon>Micromonospora</taxon>
    </lineage>
</organism>
<feature type="transmembrane region" description="Helical" evidence="2">
    <location>
        <begin position="227"/>
        <end position="245"/>
    </location>
</feature>
<evidence type="ECO:0000256" key="2">
    <source>
        <dbReference type="SAM" id="Phobius"/>
    </source>
</evidence>
<feature type="transmembrane region" description="Helical" evidence="2">
    <location>
        <begin position="389"/>
        <end position="408"/>
    </location>
</feature>
<feature type="transmembrane region" description="Helical" evidence="2">
    <location>
        <begin position="116"/>
        <end position="137"/>
    </location>
</feature>
<keyword evidence="4" id="KW-1185">Reference proteome</keyword>
<evidence type="ECO:0000256" key="1">
    <source>
        <dbReference type="SAM" id="MobiDB-lite"/>
    </source>
</evidence>
<accession>A0A9W5UN89</accession>
<gene>
    <name evidence="3" type="ORF">Vse01_07320</name>
</gene>
<evidence type="ECO:0000313" key="3">
    <source>
        <dbReference type="EMBL" id="GIJ31584.1"/>
    </source>
</evidence>
<evidence type="ECO:0000313" key="4">
    <source>
        <dbReference type="Proteomes" id="UP000607311"/>
    </source>
</evidence>
<dbReference type="EMBL" id="BOPD01000006">
    <property type="protein sequence ID" value="GIJ31584.1"/>
    <property type="molecule type" value="Genomic_DNA"/>
</dbReference>
<feature type="region of interest" description="Disordered" evidence="1">
    <location>
        <begin position="1"/>
        <end position="20"/>
    </location>
</feature>
<proteinExistence type="predicted"/>
<name>A0A9W5UN89_9ACTN</name>